<gene>
    <name evidence="2" type="ORF">QJ522_02665</name>
</gene>
<dbReference type="RefSeq" id="WP_349243345.1">
    <property type="nucleotide sequence ID" value="NZ_JASCXX010000002.1"/>
</dbReference>
<proteinExistence type="predicted"/>
<protein>
    <recommendedName>
        <fullName evidence="4">Pilus assembly protein, PilO</fullName>
    </recommendedName>
</protein>
<reference evidence="2" key="1">
    <citation type="submission" date="2023-05" db="EMBL/GenBank/DDBJ databases">
        <title>Anaerotaeda fermentans gen. nov., sp. nov., a novel anaerobic planctomycete of the new family within the order Sedimentisphaerales isolated from Taman Peninsula, Russia.</title>
        <authorList>
            <person name="Khomyakova M.A."/>
            <person name="Merkel A.Y."/>
            <person name="Slobodkin A.I."/>
        </authorList>
    </citation>
    <scope>NUCLEOTIDE SEQUENCE</scope>
    <source>
        <strain evidence="2">M17dextr</strain>
    </source>
</reference>
<accession>A0AAW6TW63</accession>
<dbReference type="Gene3D" id="3.30.70.60">
    <property type="match status" value="1"/>
</dbReference>
<dbReference type="EMBL" id="JASCXX010000002">
    <property type="protein sequence ID" value="MDI6447934.1"/>
    <property type="molecule type" value="Genomic_DNA"/>
</dbReference>
<organism evidence="2 3">
    <name type="scientific">Anaerobaca lacustris</name>
    <dbReference type="NCBI Taxonomy" id="3044600"/>
    <lineage>
        <taxon>Bacteria</taxon>
        <taxon>Pseudomonadati</taxon>
        <taxon>Planctomycetota</taxon>
        <taxon>Phycisphaerae</taxon>
        <taxon>Sedimentisphaerales</taxon>
        <taxon>Anaerobacaceae</taxon>
        <taxon>Anaerobaca</taxon>
    </lineage>
</organism>
<evidence type="ECO:0000313" key="2">
    <source>
        <dbReference type="EMBL" id="MDI6447934.1"/>
    </source>
</evidence>
<dbReference type="Proteomes" id="UP001431776">
    <property type="component" value="Unassembled WGS sequence"/>
</dbReference>
<evidence type="ECO:0000256" key="1">
    <source>
        <dbReference type="SAM" id="Phobius"/>
    </source>
</evidence>
<dbReference type="InterPro" id="IPR014717">
    <property type="entry name" value="Transl_elong_EF1B/ribsomal_bS6"/>
</dbReference>
<keyword evidence="1" id="KW-0812">Transmembrane</keyword>
<feature type="transmembrane region" description="Helical" evidence="1">
    <location>
        <begin position="12"/>
        <end position="30"/>
    </location>
</feature>
<comment type="caution">
    <text evidence="2">The sequence shown here is derived from an EMBL/GenBank/DDBJ whole genome shotgun (WGS) entry which is preliminary data.</text>
</comment>
<name>A0AAW6TW63_9BACT</name>
<keyword evidence="1" id="KW-1133">Transmembrane helix</keyword>
<keyword evidence="3" id="KW-1185">Reference proteome</keyword>
<dbReference type="AlphaFoldDB" id="A0AAW6TW63"/>
<sequence>MARKLTQRELRIVILGGISAVAILGLNYGLKGLDRWEAVRTSLKSSRNQLASLTTDPSKQAAVLAIVPAAEMPQIEEKQQFLFRDRLHEQLKKAGIKTEPLTILPLRRKSDLPYDVMRIRCSGKCQLTQLLDFLATVYENPYLVAIEELRVRCDTKQPPEKRKDVEIDLVVSSFVQRPAIRVPQMGGR</sequence>
<evidence type="ECO:0008006" key="4">
    <source>
        <dbReference type="Google" id="ProtNLM"/>
    </source>
</evidence>
<evidence type="ECO:0000313" key="3">
    <source>
        <dbReference type="Proteomes" id="UP001431776"/>
    </source>
</evidence>
<keyword evidence="1" id="KW-0472">Membrane</keyword>